<dbReference type="InterPro" id="IPR019339">
    <property type="entry name" value="CIR_N_dom"/>
</dbReference>
<reference evidence="3 4" key="2">
    <citation type="submission" date="2018-11" db="EMBL/GenBank/DDBJ databases">
        <authorList>
            <consortium name="Pathogen Informatics"/>
        </authorList>
    </citation>
    <scope>NUCLEOTIDE SEQUENCE [LARGE SCALE GENOMIC DNA]</scope>
</reference>
<organism evidence="5">
    <name type="scientific">Soboliphyme baturini</name>
    <dbReference type="NCBI Taxonomy" id="241478"/>
    <lineage>
        <taxon>Eukaryota</taxon>
        <taxon>Metazoa</taxon>
        <taxon>Ecdysozoa</taxon>
        <taxon>Nematoda</taxon>
        <taxon>Enoplea</taxon>
        <taxon>Dorylaimia</taxon>
        <taxon>Dioctophymatida</taxon>
        <taxon>Dioctophymatoidea</taxon>
        <taxon>Soboliphymatidae</taxon>
        <taxon>Soboliphyme</taxon>
    </lineage>
</organism>
<proteinExistence type="predicted"/>
<dbReference type="WBParaSite" id="SBAD_0000590701-mRNA-1">
    <property type="protein sequence ID" value="SBAD_0000590701-mRNA-1"/>
    <property type="gene ID" value="SBAD_0000590701"/>
</dbReference>
<protein>
    <submittedName>
        <fullName evidence="5">Cir_N domain-containing protein</fullName>
    </submittedName>
</protein>
<evidence type="ECO:0000313" key="4">
    <source>
        <dbReference type="Proteomes" id="UP000270296"/>
    </source>
</evidence>
<dbReference type="PANTHER" id="PTHR22093:SF0">
    <property type="entry name" value="LEUKOCYTE RECEPTOR CLUSTER MEMBER 1"/>
    <property type="match status" value="1"/>
</dbReference>
<dbReference type="AlphaFoldDB" id="A0A183IPY5"/>
<feature type="region of interest" description="Disordered" evidence="1">
    <location>
        <begin position="208"/>
        <end position="241"/>
    </location>
</feature>
<dbReference type="InterPro" id="IPR039875">
    <property type="entry name" value="LENG1-like"/>
</dbReference>
<feature type="compositionally biased region" description="Basic and acidic residues" evidence="1">
    <location>
        <begin position="209"/>
        <end position="223"/>
    </location>
</feature>
<name>A0A183IPY5_9BILA</name>
<keyword evidence="4" id="KW-1185">Reference proteome</keyword>
<dbReference type="PANTHER" id="PTHR22093">
    <property type="entry name" value="LEUKOCYTE RECEPTOR CLUSTER LRC MEMBER 1"/>
    <property type="match status" value="1"/>
</dbReference>
<feature type="region of interest" description="Disordered" evidence="1">
    <location>
        <begin position="145"/>
        <end position="173"/>
    </location>
</feature>
<gene>
    <name evidence="3" type="ORF">SBAD_LOCUS5682</name>
</gene>
<feature type="compositionally biased region" description="Basic and acidic residues" evidence="1">
    <location>
        <begin position="159"/>
        <end position="173"/>
    </location>
</feature>
<accession>A0A183IPY5</accession>
<dbReference type="SMART" id="SM01083">
    <property type="entry name" value="Cir_N"/>
    <property type="match status" value="1"/>
</dbReference>
<dbReference type="OrthoDB" id="2159131at2759"/>
<dbReference type="Proteomes" id="UP000270296">
    <property type="component" value="Unassembled WGS sequence"/>
</dbReference>
<feature type="domain" description="CBF1-interacting co-repressor CIR N-terminal" evidence="2">
    <location>
        <begin position="8"/>
        <end position="44"/>
    </location>
</feature>
<evidence type="ECO:0000256" key="1">
    <source>
        <dbReference type="SAM" id="MobiDB-lite"/>
    </source>
</evidence>
<evidence type="ECO:0000313" key="5">
    <source>
        <dbReference type="WBParaSite" id="SBAD_0000590701-mRNA-1"/>
    </source>
</evidence>
<reference evidence="5" key="1">
    <citation type="submission" date="2016-06" db="UniProtKB">
        <authorList>
            <consortium name="WormBaseParasite"/>
        </authorList>
    </citation>
    <scope>IDENTIFICATION</scope>
</reference>
<sequence length="241" mass="28228">MNILPKKRWHVRTKDNVARVKRDEAAAREEEKQKVQRATLAEQEARIKLLREKAQLNRKSQGIDVEVAEPEPEDEVSAHINFFADVEKEKQTFGANKDYEKDQKLKKEEEERKIGLLKFLGEGSSEFMKEVPWYQQPPKRFKISPAKELSAASMPPTKYGDKRLGTVQKQDRSETNIEKLRFERLKREKAESLKAELLLRQIHGIPLVKNDEHLDSQSKEKTYKQKYNSQFNPDLAKQNRT</sequence>
<evidence type="ECO:0000259" key="2">
    <source>
        <dbReference type="SMART" id="SM01083"/>
    </source>
</evidence>
<evidence type="ECO:0000313" key="3">
    <source>
        <dbReference type="EMBL" id="VDP07991.1"/>
    </source>
</evidence>
<dbReference type="EMBL" id="UZAM01009169">
    <property type="protein sequence ID" value="VDP07991.1"/>
    <property type="molecule type" value="Genomic_DNA"/>
</dbReference>